<dbReference type="EMBL" id="GBRH01218554">
    <property type="protein sequence ID" value="JAD79341.1"/>
    <property type="molecule type" value="Transcribed_RNA"/>
</dbReference>
<organism evidence="1">
    <name type="scientific">Arundo donax</name>
    <name type="common">Giant reed</name>
    <name type="synonym">Donax arundinaceus</name>
    <dbReference type="NCBI Taxonomy" id="35708"/>
    <lineage>
        <taxon>Eukaryota</taxon>
        <taxon>Viridiplantae</taxon>
        <taxon>Streptophyta</taxon>
        <taxon>Embryophyta</taxon>
        <taxon>Tracheophyta</taxon>
        <taxon>Spermatophyta</taxon>
        <taxon>Magnoliopsida</taxon>
        <taxon>Liliopsida</taxon>
        <taxon>Poales</taxon>
        <taxon>Poaceae</taxon>
        <taxon>PACMAD clade</taxon>
        <taxon>Arundinoideae</taxon>
        <taxon>Arundineae</taxon>
        <taxon>Arundo</taxon>
    </lineage>
</organism>
<reference evidence="1" key="2">
    <citation type="journal article" date="2015" name="Data Brief">
        <title>Shoot transcriptome of the giant reed, Arundo donax.</title>
        <authorList>
            <person name="Barrero R.A."/>
            <person name="Guerrero F.D."/>
            <person name="Moolhuijzen P."/>
            <person name="Goolsby J.A."/>
            <person name="Tidwell J."/>
            <person name="Bellgard S.E."/>
            <person name="Bellgard M.I."/>
        </authorList>
    </citation>
    <scope>NUCLEOTIDE SEQUENCE</scope>
    <source>
        <tissue evidence="1">Shoot tissue taken approximately 20 cm above the soil surface</tissue>
    </source>
</reference>
<accession>A0A0A9CUQ0</accession>
<proteinExistence type="predicted"/>
<evidence type="ECO:0000313" key="1">
    <source>
        <dbReference type="EMBL" id="JAD79341.1"/>
    </source>
</evidence>
<protein>
    <submittedName>
        <fullName evidence="1">Uncharacterized protein</fullName>
    </submittedName>
</protein>
<sequence>MEVYTTCKTFYPLPTPTLKHSTIVEADITPWSKLCLLIQPVPSKEGCKNEHVLLPIFAILFPCFPKIPLCCKVGS</sequence>
<reference evidence="1" key="1">
    <citation type="submission" date="2014-09" db="EMBL/GenBank/DDBJ databases">
        <authorList>
            <person name="Magalhaes I.L.F."/>
            <person name="Oliveira U."/>
            <person name="Santos F.R."/>
            <person name="Vidigal T.H.D.A."/>
            <person name="Brescovit A.D."/>
            <person name="Santos A.J."/>
        </authorList>
    </citation>
    <scope>NUCLEOTIDE SEQUENCE</scope>
    <source>
        <tissue evidence="1">Shoot tissue taken approximately 20 cm above the soil surface</tissue>
    </source>
</reference>
<name>A0A0A9CUQ0_ARUDO</name>
<dbReference type="AlphaFoldDB" id="A0A0A9CUQ0"/>